<accession>A0A2K1QSS2</accession>
<evidence type="ECO:0000313" key="4">
    <source>
        <dbReference type="EMBL" id="PNS18146.1"/>
    </source>
</evidence>
<reference evidence="4 5" key="1">
    <citation type="submission" date="2017-06" db="EMBL/GenBank/DDBJ databases">
        <title>Draft genome sequence of a variant of Elsinoe murrayae.</title>
        <authorList>
            <person name="Cheng Q."/>
        </authorList>
    </citation>
    <scope>NUCLEOTIDE SEQUENCE [LARGE SCALE GENOMIC DNA]</scope>
    <source>
        <strain evidence="4 5">CQ-2017a</strain>
    </source>
</reference>
<dbReference type="AlphaFoldDB" id="A0A2K1QSS2"/>
<keyword evidence="3" id="KW-0812">Transmembrane</keyword>
<protein>
    <submittedName>
        <fullName evidence="4">Uncharacterized protein</fullName>
    </submittedName>
</protein>
<gene>
    <name evidence="4" type="ORF">CAC42_3591</name>
</gene>
<proteinExistence type="predicted"/>
<feature type="compositionally biased region" description="Low complexity" evidence="2">
    <location>
        <begin position="50"/>
        <end position="73"/>
    </location>
</feature>
<feature type="region of interest" description="Disordered" evidence="2">
    <location>
        <begin position="1"/>
        <end position="106"/>
    </location>
</feature>
<dbReference type="STRING" id="2082308.A0A2K1QSS2"/>
<evidence type="ECO:0000256" key="3">
    <source>
        <dbReference type="SAM" id="Phobius"/>
    </source>
</evidence>
<evidence type="ECO:0000256" key="1">
    <source>
        <dbReference type="SAM" id="Coils"/>
    </source>
</evidence>
<feature type="compositionally biased region" description="Basic residues" evidence="2">
    <location>
        <begin position="32"/>
        <end position="49"/>
    </location>
</feature>
<feature type="compositionally biased region" description="Basic residues" evidence="2">
    <location>
        <begin position="132"/>
        <end position="146"/>
    </location>
</feature>
<comment type="caution">
    <text evidence="4">The sequence shown here is derived from an EMBL/GenBank/DDBJ whole genome shotgun (WGS) entry which is preliminary data.</text>
</comment>
<dbReference type="InParanoid" id="A0A2K1QSS2"/>
<dbReference type="EMBL" id="NKHZ01000045">
    <property type="protein sequence ID" value="PNS18146.1"/>
    <property type="molecule type" value="Genomic_DNA"/>
</dbReference>
<organism evidence="4 5">
    <name type="scientific">Sphaceloma murrayae</name>
    <dbReference type="NCBI Taxonomy" id="2082308"/>
    <lineage>
        <taxon>Eukaryota</taxon>
        <taxon>Fungi</taxon>
        <taxon>Dikarya</taxon>
        <taxon>Ascomycota</taxon>
        <taxon>Pezizomycotina</taxon>
        <taxon>Dothideomycetes</taxon>
        <taxon>Dothideomycetidae</taxon>
        <taxon>Myriangiales</taxon>
        <taxon>Elsinoaceae</taxon>
        <taxon>Sphaceloma</taxon>
    </lineage>
</organism>
<keyword evidence="5" id="KW-1185">Reference proteome</keyword>
<evidence type="ECO:0000313" key="5">
    <source>
        <dbReference type="Proteomes" id="UP000243797"/>
    </source>
</evidence>
<feature type="compositionally biased region" description="Low complexity" evidence="2">
    <location>
        <begin position="1"/>
        <end position="20"/>
    </location>
</feature>
<keyword evidence="3" id="KW-1133">Transmembrane helix</keyword>
<feature type="coiled-coil region" evidence="1">
    <location>
        <begin position="284"/>
        <end position="318"/>
    </location>
</feature>
<keyword evidence="3" id="KW-0472">Membrane</keyword>
<evidence type="ECO:0000256" key="2">
    <source>
        <dbReference type="SAM" id="MobiDB-lite"/>
    </source>
</evidence>
<dbReference type="Proteomes" id="UP000243797">
    <property type="component" value="Unassembled WGS sequence"/>
</dbReference>
<feature type="region of interest" description="Disordered" evidence="2">
    <location>
        <begin position="126"/>
        <end position="175"/>
    </location>
</feature>
<keyword evidence="1" id="KW-0175">Coiled coil</keyword>
<dbReference type="OrthoDB" id="3943076at2759"/>
<feature type="transmembrane region" description="Helical" evidence="3">
    <location>
        <begin position="328"/>
        <end position="350"/>
    </location>
</feature>
<name>A0A2K1QSS2_9PEZI</name>
<feature type="compositionally biased region" description="Basic residues" evidence="2">
    <location>
        <begin position="74"/>
        <end position="84"/>
    </location>
</feature>
<sequence>MQKSSTFHNPTTPPSSTTLSPSPPPSSDQAPTRKKRSHTLSLSRFHRPAKSSSTALSPPASSTAAVPSLSSLPFRRHGHGHGHGHGTGPSNPHAHPPARSSLDAATAATGAVTSVAGAVSGSAIGGLSTIHSHTHSHSHSHSRSHDRRSGDARPSFEGSRDRSGRRRREWSGNVALGPVGNKEIGVLDVEREKRIGEQREEELGRALRALSRRAHGECRRVDDVYYELLSRRGALREAVGRLEGLYGMVEEGRGEFVGKTGEVERESKAVVEGWQGFGERESAVRGLLGRLEEARERGKRAEDRLGLLTDRVERWEREEVMRGKGRKWWLVFSGWAAVTAVVLLIGLLAWRGVPGGFDGVDEWGSGWRELIDMRSAGKDGVGIKLEIDEHWARQERERGKRWRGVLDEL</sequence>